<feature type="domain" description="PHD-type" evidence="14">
    <location>
        <begin position="16"/>
        <end position="76"/>
    </location>
</feature>
<keyword evidence="3" id="KW-0479">Metal-binding</keyword>
<feature type="domain" description="C2H2-type" evidence="15">
    <location>
        <begin position="569"/>
        <end position="596"/>
    </location>
</feature>
<organism evidence="16 17">
    <name type="scientific">Meganyctiphanes norvegica</name>
    <name type="common">Northern krill</name>
    <name type="synonym">Thysanopoda norvegica</name>
    <dbReference type="NCBI Taxonomy" id="48144"/>
    <lineage>
        <taxon>Eukaryota</taxon>
        <taxon>Metazoa</taxon>
        <taxon>Ecdysozoa</taxon>
        <taxon>Arthropoda</taxon>
        <taxon>Crustacea</taxon>
        <taxon>Multicrustacea</taxon>
        <taxon>Malacostraca</taxon>
        <taxon>Eumalacostraca</taxon>
        <taxon>Eucarida</taxon>
        <taxon>Euphausiacea</taxon>
        <taxon>Euphausiidae</taxon>
        <taxon>Meganyctiphanes</taxon>
    </lineage>
</organism>
<keyword evidence="5 11" id="KW-0863">Zinc-finger</keyword>
<dbReference type="GO" id="GO:0005634">
    <property type="term" value="C:nucleus"/>
    <property type="evidence" value="ECO:0007669"/>
    <property type="project" value="UniProtKB-SubCell"/>
</dbReference>
<evidence type="ECO:0000256" key="8">
    <source>
        <dbReference type="ARBA" id="ARBA00023125"/>
    </source>
</evidence>
<evidence type="ECO:0000259" key="14">
    <source>
        <dbReference type="PROSITE" id="PS50016"/>
    </source>
</evidence>
<evidence type="ECO:0000256" key="9">
    <source>
        <dbReference type="ARBA" id="ARBA00023163"/>
    </source>
</evidence>
<keyword evidence="17" id="KW-1185">Reference proteome</keyword>
<dbReference type="EMBL" id="CAXKWB010100323">
    <property type="protein sequence ID" value="CAL4224268.1"/>
    <property type="molecule type" value="Genomic_DNA"/>
</dbReference>
<reference evidence="16 17" key="1">
    <citation type="submission" date="2024-05" db="EMBL/GenBank/DDBJ databases">
        <authorList>
            <person name="Wallberg A."/>
        </authorList>
    </citation>
    <scope>NUCLEOTIDE SEQUENCE [LARGE SCALE GENOMIC DNA]</scope>
</reference>
<dbReference type="Gene3D" id="3.30.40.10">
    <property type="entry name" value="Zinc/RING finger domain, C3HC4 (zinc finger)"/>
    <property type="match status" value="1"/>
</dbReference>
<dbReference type="SUPFAM" id="SSF57903">
    <property type="entry name" value="FYVE/PHD zinc finger"/>
    <property type="match status" value="1"/>
</dbReference>
<dbReference type="InterPro" id="IPR001965">
    <property type="entry name" value="Znf_PHD"/>
</dbReference>
<comment type="similarity">
    <text evidence="2">Belongs to the krueppel C2H2-type zinc-finger protein family.</text>
</comment>
<keyword evidence="8" id="KW-0238">DNA-binding</keyword>
<proteinExistence type="inferred from homology"/>
<keyword evidence="7" id="KW-0805">Transcription regulation</keyword>
<evidence type="ECO:0000256" key="5">
    <source>
        <dbReference type="ARBA" id="ARBA00022771"/>
    </source>
</evidence>
<evidence type="ECO:0000256" key="11">
    <source>
        <dbReference type="PROSITE-ProRule" id="PRU00042"/>
    </source>
</evidence>
<dbReference type="FunFam" id="3.30.160.60:FF:000671">
    <property type="entry name" value="Zinc finger protein 26"/>
    <property type="match status" value="1"/>
</dbReference>
<evidence type="ECO:0000313" key="16">
    <source>
        <dbReference type="EMBL" id="CAL4224268.1"/>
    </source>
</evidence>
<dbReference type="SMART" id="SM00249">
    <property type="entry name" value="PHD"/>
    <property type="match status" value="3"/>
</dbReference>
<dbReference type="InterPro" id="IPR013083">
    <property type="entry name" value="Znf_RING/FYVE/PHD"/>
</dbReference>
<accession>A0AAV2SSR9</accession>
<dbReference type="FunFam" id="3.30.160.60:FF:000016">
    <property type="entry name" value="zinc finger protein 37 homolog"/>
    <property type="match status" value="2"/>
</dbReference>
<feature type="domain" description="C2H2-type" evidence="15">
    <location>
        <begin position="401"/>
        <end position="428"/>
    </location>
</feature>
<dbReference type="InterPro" id="IPR013087">
    <property type="entry name" value="Znf_C2H2_type"/>
</dbReference>
<feature type="domain" description="C2H2-type" evidence="15">
    <location>
        <begin position="597"/>
        <end position="624"/>
    </location>
</feature>
<dbReference type="InterPro" id="IPR036236">
    <property type="entry name" value="Znf_C2H2_sf"/>
</dbReference>
<evidence type="ECO:0000256" key="6">
    <source>
        <dbReference type="ARBA" id="ARBA00022833"/>
    </source>
</evidence>
<keyword evidence="4" id="KW-0677">Repeat</keyword>
<keyword evidence="10" id="KW-0539">Nucleus</keyword>
<feature type="domain" description="C2H2-type" evidence="15">
    <location>
        <begin position="457"/>
        <end position="484"/>
    </location>
</feature>
<feature type="domain" description="C2H2-type" evidence="15">
    <location>
        <begin position="429"/>
        <end position="456"/>
    </location>
</feature>
<dbReference type="PROSITE" id="PS00028">
    <property type="entry name" value="ZINC_FINGER_C2H2_1"/>
    <property type="match status" value="10"/>
</dbReference>
<dbReference type="PROSITE" id="PS01359">
    <property type="entry name" value="ZF_PHD_1"/>
    <property type="match status" value="1"/>
</dbReference>
<dbReference type="PROSITE" id="PS50016">
    <property type="entry name" value="ZF_PHD_2"/>
    <property type="match status" value="1"/>
</dbReference>
<dbReference type="FunFam" id="3.30.160.60:FF:001480">
    <property type="entry name" value="Si:cabz01071911.3"/>
    <property type="match status" value="1"/>
</dbReference>
<feature type="region of interest" description="Disordered" evidence="13">
    <location>
        <begin position="353"/>
        <end position="379"/>
    </location>
</feature>
<dbReference type="FunFam" id="3.30.160.60:FF:001485">
    <property type="entry name" value="Krueppel-related zinc finger protein"/>
    <property type="match status" value="1"/>
</dbReference>
<name>A0AAV2SSR9_MEGNR</name>
<dbReference type="Pfam" id="PF00096">
    <property type="entry name" value="zf-C2H2"/>
    <property type="match status" value="7"/>
</dbReference>
<keyword evidence="12" id="KW-0175">Coiled coil</keyword>
<dbReference type="SMART" id="SM00355">
    <property type="entry name" value="ZnF_C2H2"/>
    <property type="match status" value="10"/>
</dbReference>
<evidence type="ECO:0000256" key="4">
    <source>
        <dbReference type="ARBA" id="ARBA00022737"/>
    </source>
</evidence>
<dbReference type="PANTHER" id="PTHR23234:SF10">
    <property type="entry name" value="RIKEN CDNA 6720489N17 GENE-RELATED"/>
    <property type="match status" value="1"/>
</dbReference>
<dbReference type="GO" id="GO:0003677">
    <property type="term" value="F:DNA binding"/>
    <property type="evidence" value="ECO:0007669"/>
    <property type="project" value="UniProtKB-KW"/>
</dbReference>
<sequence>MVNVLTRENGDENKLDVNCGICQIIVEEDNEGLYCDVCNSWFHNDCNKTPLDYELYVLLNEAPKNVKWFCDKCIWKIEKWIKDVNNKQYKTSMNNDKLHEDHNKDSRPTISEIKIDIDNENLENENLEAEEINDSLDLNEFDSTEDKEEVIKITHKKKPRIEIISDSIRASSETSVKENILNLLNISPEKLSNITDEIRSVKKTKPTNKYIRSKCNLCPKTFLHLEDCIAHNLSDHGGVQKPYKCSVCKKVWETKRARERHMSVHFGLNKYRYKAIENTLKNKDSLQKHLGILTRHKSSLQSSEVLQCKEKQIPDIDESKYAIKETNVSQGFLHSLQNYGDEFDESWEENYAESVEANESNKSDEDYIDGGSESADSNYSGGSEYNMNSCKKYQDTVEKSYQCSHCDRKFTQNSGLKMHMVIHSDEKPYQCSYCDKAFKLKGTLKSHVSTHTGEKRYQCNMCDKSFKQIGYLPEHMRTHTGERPYLCNHCGKAFKQNSLFKRHLKIHTGEKPYACNHCDKAFTQNGQLRKHLKIHSGEKSYLCNQCGKAFTENNGLMRHLKVHTGEKPYPCNFCDNTFRRSDQLISHLRIHTGETPYKCIQCGKGYSHNCQLKTHLRTHTEGKT</sequence>
<dbReference type="PROSITE" id="PS50157">
    <property type="entry name" value="ZINC_FINGER_C2H2_2"/>
    <property type="match status" value="9"/>
</dbReference>
<evidence type="ECO:0000256" key="13">
    <source>
        <dbReference type="SAM" id="MobiDB-lite"/>
    </source>
</evidence>
<evidence type="ECO:0000256" key="2">
    <source>
        <dbReference type="ARBA" id="ARBA00006991"/>
    </source>
</evidence>
<feature type="domain" description="C2H2-type" evidence="15">
    <location>
        <begin position="485"/>
        <end position="512"/>
    </location>
</feature>
<keyword evidence="9" id="KW-0804">Transcription</keyword>
<feature type="domain" description="C2H2-type" evidence="15">
    <location>
        <begin position="513"/>
        <end position="540"/>
    </location>
</feature>
<dbReference type="FunFam" id="3.30.160.60:FF:000608">
    <property type="entry name" value="zinc finger protein 286A isoform X1"/>
    <property type="match status" value="1"/>
</dbReference>
<evidence type="ECO:0000256" key="1">
    <source>
        <dbReference type="ARBA" id="ARBA00004123"/>
    </source>
</evidence>
<dbReference type="FunFam" id="3.30.160.60:FF:000478">
    <property type="entry name" value="Zinc finger protein 133"/>
    <property type="match status" value="1"/>
</dbReference>
<evidence type="ECO:0000313" key="17">
    <source>
        <dbReference type="Proteomes" id="UP001497623"/>
    </source>
</evidence>
<dbReference type="FunFam" id="3.30.160.60:FF:000688">
    <property type="entry name" value="zinc finger protein 197 isoform X1"/>
    <property type="match status" value="1"/>
</dbReference>
<dbReference type="InterPro" id="IPR019786">
    <property type="entry name" value="Zinc_finger_PHD-type_CS"/>
</dbReference>
<evidence type="ECO:0000256" key="10">
    <source>
        <dbReference type="ARBA" id="ARBA00023242"/>
    </source>
</evidence>
<dbReference type="Proteomes" id="UP001497623">
    <property type="component" value="Unassembled WGS sequence"/>
</dbReference>
<dbReference type="AlphaFoldDB" id="A0AAV2SSR9"/>
<protein>
    <submittedName>
        <fullName evidence="16">Uncharacterized protein</fullName>
    </submittedName>
</protein>
<gene>
    <name evidence="16" type="ORF">MNOR_LOCUS39310</name>
</gene>
<dbReference type="SUPFAM" id="SSF57667">
    <property type="entry name" value="beta-beta-alpha zinc fingers"/>
    <property type="match status" value="6"/>
</dbReference>
<evidence type="ECO:0000256" key="3">
    <source>
        <dbReference type="ARBA" id="ARBA00022723"/>
    </source>
</evidence>
<evidence type="ECO:0000259" key="15">
    <source>
        <dbReference type="PROSITE" id="PS50157"/>
    </source>
</evidence>
<dbReference type="InterPro" id="IPR011011">
    <property type="entry name" value="Znf_FYVE_PHD"/>
</dbReference>
<keyword evidence="6" id="KW-0862">Zinc</keyword>
<dbReference type="Gene3D" id="3.30.160.60">
    <property type="entry name" value="Classic Zinc Finger"/>
    <property type="match status" value="9"/>
</dbReference>
<feature type="domain" description="C2H2-type" evidence="15">
    <location>
        <begin position="243"/>
        <end position="270"/>
    </location>
</feature>
<evidence type="ECO:0000256" key="12">
    <source>
        <dbReference type="SAM" id="Coils"/>
    </source>
</evidence>
<dbReference type="InterPro" id="IPR050758">
    <property type="entry name" value="Znf_C2H2-type"/>
</dbReference>
<dbReference type="InterPro" id="IPR019787">
    <property type="entry name" value="Znf_PHD-finger"/>
</dbReference>
<dbReference type="GO" id="GO:0008270">
    <property type="term" value="F:zinc ion binding"/>
    <property type="evidence" value="ECO:0007669"/>
    <property type="project" value="UniProtKB-KW"/>
</dbReference>
<comment type="caution">
    <text evidence="16">The sequence shown here is derived from an EMBL/GenBank/DDBJ whole genome shotgun (WGS) entry which is preliminary data.</text>
</comment>
<feature type="coiled-coil region" evidence="12">
    <location>
        <begin position="110"/>
        <end position="139"/>
    </location>
</feature>
<feature type="domain" description="C2H2-type" evidence="15">
    <location>
        <begin position="541"/>
        <end position="568"/>
    </location>
</feature>
<comment type="subcellular location">
    <subcellularLocation>
        <location evidence="1">Nucleus</location>
    </subcellularLocation>
</comment>
<dbReference type="Pfam" id="PF00628">
    <property type="entry name" value="PHD"/>
    <property type="match status" value="1"/>
</dbReference>
<evidence type="ECO:0000256" key="7">
    <source>
        <dbReference type="ARBA" id="ARBA00023015"/>
    </source>
</evidence>
<dbReference type="PANTHER" id="PTHR23234">
    <property type="entry name" value="ZNF44 PROTEIN"/>
    <property type="match status" value="1"/>
</dbReference>